<dbReference type="InterPro" id="IPR036398">
    <property type="entry name" value="CA_dom_sf"/>
</dbReference>
<accession>A0ABM3V6W7</accession>
<comment type="similarity">
    <text evidence="1">Belongs to the alpha-carbonic anhydrase family.</text>
</comment>
<keyword evidence="4" id="KW-0862">Zinc</keyword>
<dbReference type="Gene3D" id="3.10.200.10">
    <property type="entry name" value="Alpha carbonic anhydrase"/>
    <property type="match status" value="2"/>
</dbReference>
<dbReference type="Pfam" id="PF00194">
    <property type="entry name" value="Carb_anhydrase"/>
    <property type="match status" value="2"/>
</dbReference>
<comment type="catalytic activity">
    <reaction evidence="6">
        <text>hydrogencarbonate + H(+) = CO2 + H2O</text>
        <dbReference type="Rhea" id="RHEA:10748"/>
        <dbReference type="ChEBI" id="CHEBI:15377"/>
        <dbReference type="ChEBI" id="CHEBI:15378"/>
        <dbReference type="ChEBI" id="CHEBI:16526"/>
        <dbReference type="ChEBI" id="CHEBI:17544"/>
        <dbReference type="EC" id="4.2.1.1"/>
    </reaction>
</comment>
<evidence type="ECO:0000313" key="8">
    <source>
        <dbReference type="Proteomes" id="UP001652621"/>
    </source>
</evidence>
<organism evidence="8 9">
    <name type="scientific">Musca domestica</name>
    <name type="common">House fly</name>
    <dbReference type="NCBI Taxonomy" id="7370"/>
    <lineage>
        <taxon>Eukaryota</taxon>
        <taxon>Metazoa</taxon>
        <taxon>Ecdysozoa</taxon>
        <taxon>Arthropoda</taxon>
        <taxon>Hexapoda</taxon>
        <taxon>Insecta</taxon>
        <taxon>Pterygota</taxon>
        <taxon>Neoptera</taxon>
        <taxon>Endopterygota</taxon>
        <taxon>Diptera</taxon>
        <taxon>Brachycera</taxon>
        <taxon>Muscomorpha</taxon>
        <taxon>Muscoidea</taxon>
        <taxon>Muscidae</taxon>
        <taxon>Musca</taxon>
    </lineage>
</organism>
<keyword evidence="3" id="KW-0479">Metal-binding</keyword>
<keyword evidence="8" id="KW-1185">Reference proteome</keyword>
<name>A0ABM3V6W7_MUSDO</name>
<evidence type="ECO:0000313" key="9">
    <source>
        <dbReference type="RefSeq" id="XP_058981527.1"/>
    </source>
</evidence>
<proteinExistence type="inferred from homology"/>
<dbReference type="Proteomes" id="UP001652621">
    <property type="component" value="Unplaced"/>
</dbReference>
<keyword evidence="5" id="KW-0456">Lyase</keyword>
<dbReference type="RefSeq" id="XP_058981527.1">
    <property type="nucleotide sequence ID" value="XM_059125544.1"/>
</dbReference>
<gene>
    <name evidence="9" type="primary">LOC131803824</name>
</gene>
<dbReference type="SUPFAM" id="SSF51069">
    <property type="entry name" value="Carbonic anhydrase"/>
    <property type="match status" value="2"/>
</dbReference>
<feature type="domain" description="Alpha-carbonic anhydrase" evidence="7">
    <location>
        <begin position="11"/>
        <end position="282"/>
    </location>
</feature>
<dbReference type="PANTHER" id="PTHR18952:SF265">
    <property type="entry name" value="CARBONIC ANHYDRASE"/>
    <property type="match status" value="1"/>
</dbReference>
<evidence type="ECO:0000259" key="7">
    <source>
        <dbReference type="PROSITE" id="PS51144"/>
    </source>
</evidence>
<protein>
    <recommendedName>
        <fullName evidence="2">carbonic anhydrase</fullName>
        <ecNumber evidence="2">4.2.1.1</ecNumber>
    </recommendedName>
</protein>
<reference evidence="9" key="1">
    <citation type="submission" date="2025-08" db="UniProtKB">
        <authorList>
            <consortium name="RefSeq"/>
        </authorList>
    </citation>
    <scope>IDENTIFICATION</scope>
    <source>
        <strain evidence="9">Aabys</strain>
        <tissue evidence="9">Whole body</tissue>
    </source>
</reference>
<dbReference type="InterPro" id="IPR023561">
    <property type="entry name" value="Carbonic_anhydrase_a-class"/>
</dbReference>
<dbReference type="GeneID" id="131803824"/>
<evidence type="ECO:0000256" key="5">
    <source>
        <dbReference type="ARBA" id="ARBA00023239"/>
    </source>
</evidence>
<evidence type="ECO:0000256" key="3">
    <source>
        <dbReference type="ARBA" id="ARBA00022723"/>
    </source>
</evidence>
<dbReference type="EC" id="4.2.1.1" evidence="2"/>
<dbReference type="PROSITE" id="PS51144">
    <property type="entry name" value="ALPHA_CA_2"/>
    <property type="match status" value="2"/>
</dbReference>
<evidence type="ECO:0000256" key="4">
    <source>
        <dbReference type="ARBA" id="ARBA00022833"/>
    </source>
</evidence>
<sequence length="501" mass="57978">MDVKCVRDIILFFAFLGIFGLNVVALQLERIHCDGKHTLPFQNVPIKERLYYPLLCQRCNESSQQVILTNDGDVLVIDLIYDNVENTPTLSNGPLRGKGIYRFQKIAFNWLEKSPEEWDFNNFTFPAELHVYFYNTKYGNYERALPQHEAVAIMSMRFRVRPHVPSTGFLSVINDFVAQVTTWKTNVTIPTEKRLSLEDFLPQSLNYYYTYTGSNITVWAQWDKTCLTKIIWIDMEVPLKIHPNQVHGYEKLLTYSGMKQMYPLKEYYGPKGVIYRSLNPDKGNAFYEIFWSTGVKAAITSGRVVCAGKHIIPYDEVEVQIENKTFSPLLCENCDEHMQSITLVNNGEHLVFNISYGDTNKIPTLSNGPLRGKGKYRFQGIHFNWIYKTPDDWSWNDVKFPAELHITFYNMKYGNFEAAVNANEGLAILSIIFHVRKGESTFMPSIKKEILSEIIYYPSNNSLPMAEAIKLSDFLPRSLDDYHTYTGTMTLHNKPWVSTYF</sequence>
<evidence type="ECO:0000256" key="6">
    <source>
        <dbReference type="ARBA" id="ARBA00048348"/>
    </source>
</evidence>
<feature type="domain" description="Alpha-carbonic anhydrase" evidence="7">
    <location>
        <begin position="289"/>
        <end position="501"/>
    </location>
</feature>
<dbReference type="SMART" id="SM01057">
    <property type="entry name" value="Carb_anhydrase"/>
    <property type="match status" value="1"/>
</dbReference>
<dbReference type="PANTHER" id="PTHR18952">
    <property type="entry name" value="CARBONIC ANHYDRASE"/>
    <property type="match status" value="1"/>
</dbReference>
<dbReference type="InterPro" id="IPR001148">
    <property type="entry name" value="CA_dom"/>
</dbReference>
<evidence type="ECO:0000256" key="2">
    <source>
        <dbReference type="ARBA" id="ARBA00012925"/>
    </source>
</evidence>
<evidence type="ECO:0000256" key="1">
    <source>
        <dbReference type="ARBA" id="ARBA00010718"/>
    </source>
</evidence>